<accession>A0A420HRR7</accession>
<dbReference type="AlphaFoldDB" id="A0A420HRR7"/>
<name>A0A420HRR7_9PEZI</name>
<dbReference type="EMBL" id="MCFK01005426">
    <property type="protein sequence ID" value="RKF60113.1"/>
    <property type="molecule type" value="Genomic_DNA"/>
</dbReference>
<feature type="region of interest" description="Disordered" evidence="1">
    <location>
        <begin position="69"/>
        <end position="103"/>
    </location>
</feature>
<evidence type="ECO:0000256" key="1">
    <source>
        <dbReference type="SAM" id="MobiDB-lite"/>
    </source>
</evidence>
<feature type="compositionally biased region" description="Basic and acidic residues" evidence="1">
    <location>
        <begin position="94"/>
        <end position="103"/>
    </location>
</feature>
<proteinExistence type="predicted"/>
<gene>
    <name evidence="3" type="ORF">OnM2_054015</name>
</gene>
<feature type="region of interest" description="Disordered" evidence="1">
    <location>
        <begin position="13"/>
        <end position="40"/>
    </location>
</feature>
<evidence type="ECO:0000313" key="3">
    <source>
        <dbReference type="EMBL" id="RKF60113.1"/>
    </source>
</evidence>
<feature type="domain" description="DUF7905" evidence="2">
    <location>
        <begin position="280"/>
        <end position="551"/>
    </location>
</feature>
<reference evidence="3 4" key="1">
    <citation type="journal article" date="2018" name="BMC Genomics">
        <title>Comparative genome analyses reveal sequence features reflecting distinct modes of host-adaptation between dicot and monocot powdery mildew.</title>
        <authorList>
            <person name="Wu Y."/>
            <person name="Ma X."/>
            <person name="Pan Z."/>
            <person name="Kale S.D."/>
            <person name="Song Y."/>
            <person name="King H."/>
            <person name="Zhang Q."/>
            <person name="Presley C."/>
            <person name="Deng X."/>
            <person name="Wei C.I."/>
            <person name="Xiao S."/>
        </authorList>
    </citation>
    <scope>NUCLEOTIDE SEQUENCE [LARGE SCALE GENOMIC DNA]</scope>
    <source>
        <strain evidence="3">UMSG2</strain>
    </source>
</reference>
<dbReference type="OrthoDB" id="4739136at2759"/>
<organism evidence="3 4">
    <name type="scientific">Erysiphe neolycopersici</name>
    <dbReference type="NCBI Taxonomy" id="212602"/>
    <lineage>
        <taxon>Eukaryota</taxon>
        <taxon>Fungi</taxon>
        <taxon>Dikarya</taxon>
        <taxon>Ascomycota</taxon>
        <taxon>Pezizomycotina</taxon>
        <taxon>Leotiomycetes</taxon>
        <taxon>Erysiphales</taxon>
        <taxon>Erysiphaceae</taxon>
        <taxon>Erysiphe</taxon>
    </lineage>
</organism>
<protein>
    <recommendedName>
        <fullName evidence="2">DUF7905 domain-containing protein</fullName>
    </recommendedName>
</protein>
<comment type="caution">
    <text evidence="3">The sequence shown here is derived from an EMBL/GenBank/DDBJ whole genome shotgun (WGS) entry which is preliminary data.</text>
</comment>
<keyword evidence="4" id="KW-1185">Reference proteome</keyword>
<dbReference type="Proteomes" id="UP000286134">
    <property type="component" value="Unassembled WGS sequence"/>
</dbReference>
<dbReference type="Pfam" id="PF25482">
    <property type="entry name" value="DUF7905"/>
    <property type="match status" value="1"/>
</dbReference>
<dbReference type="STRING" id="212602.A0A420HRR7"/>
<dbReference type="InterPro" id="IPR057227">
    <property type="entry name" value="DUF7905"/>
</dbReference>
<feature type="compositionally biased region" description="Polar residues" evidence="1">
    <location>
        <begin position="69"/>
        <end position="93"/>
    </location>
</feature>
<sequence>MSTANEMLLAFEDQSAREWGSDSTITPESTDKVTNSSGARDSSLVTLIDISSPSEVHNPQFKPVLNIPQATTRNFPSSTRIKNKNPSQISLSEKSSRDNKWGRPEPLITHRKAVHHNVLAIEQAEKKKYLDPPPIDKGIFPAMGCYLWPYWNESPTTLLGPRLEDLNKIRLENQVWIELEEEKNCINIYSYSVVNANTILTTSIKGIRDAVEHAKAARVTANPLHLVHPPNSMAMRRLIKACFVKKDPPKATNLVLVGEKLSDLEILEWESTRESKLLLNNQSLQKHLAKNLLKYAPIKHWMRMRIHFGKISMSKFTNEFGENGSSWLAFLDMVAAPRFSAIIDRNLGDARLALLLKEMICKSPDVFCSVHGRISLKDIRFKDTEIIHFNINNQEFRMEGEIDESFDNSNHVYQIGSISLYRDNRRNVLVETRTIDVERGLDWKFELIADNEDKVLNLPPELRTLIKDSVPAKTRFRTDKLGMLYPDIAPRPSHFVFISSVIVRSIIQYRMINTGYVIEIAIYREWKGAVTKGEPEIFCSISMFDPCWDDETRDLTTKTYGRDWKNDLSNFFVKSDQDCTGLEHLIAHIHKIQEYIIQAREKLTVINTDSLDLLQF</sequence>
<feature type="compositionally biased region" description="Polar residues" evidence="1">
    <location>
        <begin position="21"/>
        <end position="40"/>
    </location>
</feature>
<evidence type="ECO:0000259" key="2">
    <source>
        <dbReference type="Pfam" id="PF25482"/>
    </source>
</evidence>
<evidence type="ECO:0000313" key="4">
    <source>
        <dbReference type="Proteomes" id="UP000286134"/>
    </source>
</evidence>